<organism evidence="1 2">
    <name type="scientific">Paenibacillus turicensis</name>
    <dbReference type="NCBI Taxonomy" id="160487"/>
    <lineage>
        <taxon>Bacteria</taxon>
        <taxon>Bacillati</taxon>
        <taxon>Bacillota</taxon>
        <taxon>Bacilli</taxon>
        <taxon>Bacillales</taxon>
        <taxon>Paenibacillaceae</taxon>
        <taxon>Paenibacillus</taxon>
    </lineage>
</organism>
<reference evidence="1 2" key="1">
    <citation type="submission" date="2021-03" db="EMBL/GenBank/DDBJ databases">
        <title>Genomic Encyclopedia of Type Strains, Phase IV (KMG-IV): sequencing the most valuable type-strain genomes for metagenomic binning, comparative biology and taxonomic classification.</title>
        <authorList>
            <person name="Goeker M."/>
        </authorList>
    </citation>
    <scope>NUCLEOTIDE SEQUENCE [LARGE SCALE GENOMIC DNA]</scope>
    <source>
        <strain evidence="1 2">DSM 14349</strain>
    </source>
</reference>
<comment type="caution">
    <text evidence="1">The sequence shown here is derived from an EMBL/GenBank/DDBJ whole genome shotgun (WGS) entry which is preliminary data.</text>
</comment>
<keyword evidence="2" id="KW-1185">Reference proteome</keyword>
<dbReference type="SUPFAM" id="SSF48239">
    <property type="entry name" value="Terpenoid cyclases/Protein prenyltransferases"/>
    <property type="match status" value="1"/>
</dbReference>
<dbReference type="InterPro" id="IPR008930">
    <property type="entry name" value="Terpenoid_cyclase/PrenylTrfase"/>
</dbReference>
<dbReference type="RefSeq" id="WP_210088669.1">
    <property type="nucleotide sequence ID" value="NZ_JAGGKG010000006.1"/>
</dbReference>
<accession>A0ABS4FR26</accession>
<sequence>MDMINKETRTWMYRNARPVDFARYQFHFENGSQQAVLDALAMYQNEDGGFGHALEADSWNPQSAPIQTWTAMELLKEIGYTESSHPIIQGILKYLASGSDFNGHCWANAIPTNNDYPHAPWWTADEQSAEAIGYNPTAYFAGFILAYADSDSELYQLGAKIAQEAVAHFLAQQEPIEMHVISCYIGLFEYCTAVGINNKYFDLTALKDKLEQEIVGAVTADTAQWETNYVCKPSNLIKSPNSSFYPVIKELAQYETKFILKQQNEDGTWSVVWDWQGYEEHWPVAKVWWQGDIIVKNLLYLRAFKSN</sequence>
<name>A0ABS4FR26_9BACL</name>
<dbReference type="Proteomes" id="UP001519272">
    <property type="component" value="Unassembled WGS sequence"/>
</dbReference>
<evidence type="ECO:0000313" key="1">
    <source>
        <dbReference type="EMBL" id="MBP1905029.1"/>
    </source>
</evidence>
<evidence type="ECO:0008006" key="3">
    <source>
        <dbReference type="Google" id="ProtNLM"/>
    </source>
</evidence>
<gene>
    <name evidence="1" type="ORF">J2Z32_001654</name>
</gene>
<proteinExistence type="predicted"/>
<dbReference type="EMBL" id="JAGGKG010000006">
    <property type="protein sequence ID" value="MBP1905029.1"/>
    <property type="molecule type" value="Genomic_DNA"/>
</dbReference>
<evidence type="ECO:0000313" key="2">
    <source>
        <dbReference type="Proteomes" id="UP001519272"/>
    </source>
</evidence>
<dbReference type="Gene3D" id="1.50.10.20">
    <property type="match status" value="1"/>
</dbReference>
<protein>
    <recommendedName>
        <fullName evidence="3">Squalene cyclase C-terminal domain-containing protein</fullName>
    </recommendedName>
</protein>